<name>A0ABT5UXM5_9VIBR</name>
<dbReference type="RefSeq" id="WP_274721885.1">
    <property type="nucleotide sequence ID" value="NZ_JARBFT010000003.1"/>
</dbReference>
<dbReference type="InterPro" id="IPR053195">
    <property type="entry name" value="Bax-like"/>
</dbReference>
<comment type="caution">
    <text evidence="2">The sequence shown here is derived from an EMBL/GenBank/DDBJ whole genome shotgun (WGS) entry which is preliminary data.</text>
</comment>
<dbReference type="Gene3D" id="1.10.530.10">
    <property type="match status" value="1"/>
</dbReference>
<gene>
    <name evidence="2" type="ORF">PUN32_03995</name>
</gene>
<proteinExistence type="predicted"/>
<dbReference type="Pfam" id="PF01832">
    <property type="entry name" value="Glucosaminidase"/>
    <property type="match status" value="1"/>
</dbReference>
<evidence type="ECO:0000259" key="1">
    <source>
        <dbReference type="Pfam" id="PF01832"/>
    </source>
</evidence>
<evidence type="ECO:0000313" key="3">
    <source>
        <dbReference type="Proteomes" id="UP001216189"/>
    </source>
</evidence>
<dbReference type="PANTHER" id="PTHR40572">
    <property type="entry name" value="PROTEIN BAX"/>
    <property type="match status" value="1"/>
</dbReference>
<dbReference type="EMBL" id="JARBFT010000003">
    <property type="protein sequence ID" value="MDE1514177.1"/>
    <property type="molecule type" value="Genomic_DNA"/>
</dbReference>
<dbReference type="InterPro" id="IPR002901">
    <property type="entry name" value="MGlyc_endo_b_GlcNAc-like_dom"/>
</dbReference>
<keyword evidence="3" id="KW-1185">Reference proteome</keyword>
<dbReference type="Proteomes" id="UP001216189">
    <property type="component" value="Unassembled WGS sequence"/>
</dbReference>
<feature type="domain" description="Mannosyl-glycoprotein endo-beta-N-acetylglucosamidase-like" evidence="1">
    <location>
        <begin position="126"/>
        <end position="257"/>
    </location>
</feature>
<evidence type="ECO:0000313" key="2">
    <source>
        <dbReference type="EMBL" id="MDE1514177.1"/>
    </source>
</evidence>
<reference evidence="2 3" key="1">
    <citation type="submission" date="2023-02" db="EMBL/GenBank/DDBJ databases">
        <title>Vibrio intestini sp. nov., a close relative of Vibrio cholerae isolated from the intestine of Healthy Culter dabryi.</title>
        <authorList>
            <person name="Wu N."/>
        </authorList>
    </citation>
    <scope>NUCLEOTIDE SEQUENCE [LARGE SCALE GENOMIC DNA]</scope>
    <source>
        <strain evidence="2 3">DSL-7</strain>
    </source>
</reference>
<sequence>MRNILISLFIVLIAVFGVYHFEKYTQPQKLPPLKGEAIGVAPDFSLIDDIPQRKEALFGYLKPGVLYENSRILQQRAILKRIQKEFSAGQVSSEHLKQAQHLAKTYWVELPEGKIDQAWLHEMLLRVDVIPEALVLTQAANESAWGTSRFAREANNYFGQWCYRPGCGVIPLARSSGSTHEVAKFDSVQDSIRGYFMNVNRHKAYQELREIRLRLRQQKINPITDQSAYAMSYGLLKYSERREAYVQDLQAMMSSNQQYFSVN</sequence>
<protein>
    <submittedName>
        <fullName evidence="2">Glucosaminidase domain-containing protein</fullName>
    </submittedName>
</protein>
<organism evidence="2 3">
    <name type="scientific">Vibrio chanodichtyis</name>
    <dbReference type="NCBI Taxonomy" id="3027932"/>
    <lineage>
        <taxon>Bacteria</taxon>
        <taxon>Pseudomonadati</taxon>
        <taxon>Pseudomonadota</taxon>
        <taxon>Gammaproteobacteria</taxon>
        <taxon>Vibrionales</taxon>
        <taxon>Vibrionaceae</taxon>
        <taxon>Vibrio</taxon>
    </lineage>
</organism>
<accession>A0ABT5UXM5</accession>
<dbReference type="PANTHER" id="PTHR40572:SF1">
    <property type="entry name" value="PROTEIN BAX"/>
    <property type="match status" value="1"/>
</dbReference>